<proteinExistence type="inferred from homology"/>
<sequence length="174" mass="20552">MNEDAQRTEEFVRLLSSNRGRLYAYIMSFVANHNDADDILQETTTTMWRKFQQFELGSDFLAWAATIAYYKVLEHRKRAAKESKLQFCDDLFEQINLSSLKTCRDADAYTAQLQESIQTLPEKDRELIRQRYWDQLSVNEISKRTGKTVRAIYYNLGRIHSLLAKRVKRGVNWQ</sequence>
<dbReference type="InterPro" id="IPR036388">
    <property type="entry name" value="WH-like_DNA-bd_sf"/>
</dbReference>
<dbReference type="PANTHER" id="PTHR43133">
    <property type="entry name" value="RNA POLYMERASE ECF-TYPE SIGMA FACTO"/>
    <property type="match status" value="1"/>
</dbReference>
<dbReference type="InterPro" id="IPR014331">
    <property type="entry name" value="RNA_pol_sigma70_ECF_RHOBA"/>
</dbReference>
<dbReference type="InterPro" id="IPR014284">
    <property type="entry name" value="RNA_pol_sigma-70_dom"/>
</dbReference>
<comment type="similarity">
    <text evidence="1">Belongs to the sigma-70 factor family. ECF subfamily.</text>
</comment>
<dbReference type="Proteomes" id="UP000188273">
    <property type="component" value="Chromosome"/>
</dbReference>
<dbReference type="STRING" id="1940790.L21SP3_00393"/>
<dbReference type="Pfam" id="PF04542">
    <property type="entry name" value="Sigma70_r2"/>
    <property type="match status" value="1"/>
</dbReference>
<keyword evidence="3" id="KW-0731">Sigma factor</keyword>
<evidence type="ECO:0000256" key="3">
    <source>
        <dbReference type="ARBA" id="ARBA00023082"/>
    </source>
</evidence>
<dbReference type="NCBIfam" id="TIGR02989">
    <property type="entry name" value="Sig-70_gvs1"/>
    <property type="match status" value="1"/>
</dbReference>
<feature type="domain" description="RNA polymerase sigma-70 region 2" evidence="5">
    <location>
        <begin position="15"/>
        <end position="81"/>
    </location>
</feature>
<dbReference type="RefSeq" id="WP_077539077.1">
    <property type="nucleotide sequence ID" value="NZ_CP019633.1"/>
</dbReference>
<evidence type="ECO:0000259" key="5">
    <source>
        <dbReference type="Pfam" id="PF04542"/>
    </source>
</evidence>
<dbReference type="EMBL" id="CP019633">
    <property type="protein sequence ID" value="AQQ08606.1"/>
    <property type="molecule type" value="Genomic_DNA"/>
</dbReference>
<evidence type="ECO:0000259" key="6">
    <source>
        <dbReference type="Pfam" id="PF08281"/>
    </source>
</evidence>
<dbReference type="InterPro" id="IPR039425">
    <property type="entry name" value="RNA_pol_sigma-70-like"/>
</dbReference>
<keyword evidence="4" id="KW-0804">Transcription</keyword>
<dbReference type="GO" id="GO:0003677">
    <property type="term" value="F:DNA binding"/>
    <property type="evidence" value="ECO:0007669"/>
    <property type="project" value="InterPro"/>
</dbReference>
<dbReference type="InterPro" id="IPR013249">
    <property type="entry name" value="RNA_pol_sigma70_r4_t2"/>
</dbReference>
<dbReference type="Pfam" id="PF08281">
    <property type="entry name" value="Sigma70_r4_2"/>
    <property type="match status" value="1"/>
</dbReference>
<dbReference type="GO" id="GO:0006352">
    <property type="term" value="P:DNA-templated transcription initiation"/>
    <property type="evidence" value="ECO:0007669"/>
    <property type="project" value="InterPro"/>
</dbReference>
<gene>
    <name evidence="7" type="ORF">L21SP3_00393</name>
</gene>
<accession>A0A1Q2HN19</accession>
<evidence type="ECO:0000256" key="4">
    <source>
        <dbReference type="ARBA" id="ARBA00023163"/>
    </source>
</evidence>
<name>A0A1Q2HN19_9BACT</name>
<reference evidence="8" key="1">
    <citation type="submission" date="2017-02" db="EMBL/GenBank/DDBJ databases">
        <title>Comparative genomics and description of representatives of a novel lineage of planctomycetes thriving in anoxic sediments.</title>
        <authorList>
            <person name="Spring S."/>
            <person name="Bunk B."/>
            <person name="Sproer C."/>
            <person name="Klenk H.-P."/>
        </authorList>
    </citation>
    <scope>NUCLEOTIDE SEQUENCE [LARGE SCALE GENOMIC DNA]</scope>
    <source>
        <strain evidence="8">L21-RPul-D3</strain>
    </source>
</reference>
<keyword evidence="2" id="KW-0805">Transcription regulation</keyword>
<dbReference type="Gene3D" id="1.10.10.10">
    <property type="entry name" value="Winged helix-like DNA-binding domain superfamily/Winged helix DNA-binding domain"/>
    <property type="match status" value="1"/>
</dbReference>
<dbReference type="InterPro" id="IPR013324">
    <property type="entry name" value="RNA_pol_sigma_r3/r4-like"/>
</dbReference>
<protein>
    <submittedName>
        <fullName evidence="7">RNA polymerase sigma factor</fullName>
    </submittedName>
</protein>
<dbReference type="SUPFAM" id="SSF88946">
    <property type="entry name" value="Sigma2 domain of RNA polymerase sigma factors"/>
    <property type="match status" value="1"/>
</dbReference>
<dbReference type="SUPFAM" id="SSF88659">
    <property type="entry name" value="Sigma3 and sigma4 domains of RNA polymerase sigma factors"/>
    <property type="match status" value="1"/>
</dbReference>
<dbReference type="PANTHER" id="PTHR43133:SF51">
    <property type="entry name" value="RNA POLYMERASE SIGMA FACTOR"/>
    <property type="match status" value="1"/>
</dbReference>
<dbReference type="AlphaFoldDB" id="A0A1Q2HN19"/>
<evidence type="ECO:0000313" key="8">
    <source>
        <dbReference type="Proteomes" id="UP000188273"/>
    </source>
</evidence>
<organism evidence="7 8">
    <name type="scientific">Sedimentisphaera cyanobacteriorum</name>
    <dbReference type="NCBI Taxonomy" id="1940790"/>
    <lineage>
        <taxon>Bacteria</taxon>
        <taxon>Pseudomonadati</taxon>
        <taxon>Planctomycetota</taxon>
        <taxon>Phycisphaerae</taxon>
        <taxon>Sedimentisphaerales</taxon>
        <taxon>Sedimentisphaeraceae</taxon>
        <taxon>Sedimentisphaera</taxon>
    </lineage>
</organism>
<evidence type="ECO:0000256" key="2">
    <source>
        <dbReference type="ARBA" id="ARBA00023015"/>
    </source>
</evidence>
<evidence type="ECO:0000256" key="1">
    <source>
        <dbReference type="ARBA" id="ARBA00010641"/>
    </source>
</evidence>
<keyword evidence="8" id="KW-1185">Reference proteome</keyword>
<evidence type="ECO:0000313" key="7">
    <source>
        <dbReference type="EMBL" id="AQQ08606.1"/>
    </source>
</evidence>
<dbReference type="InterPro" id="IPR007627">
    <property type="entry name" value="RNA_pol_sigma70_r2"/>
</dbReference>
<dbReference type="OrthoDB" id="6383365at2"/>
<dbReference type="KEGG" id="pbu:L21SP3_00393"/>
<dbReference type="Gene3D" id="1.10.1740.10">
    <property type="match status" value="1"/>
</dbReference>
<feature type="domain" description="RNA polymerase sigma factor 70 region 4 type 2" evidence="6">
    <location>
        <begin position="112"/>
        <end position="158"/>
    </location>
</feature>
<dbReference type="NCBIfam" id="TIGR02937">
    <property type="entry name" value="sigma70-ECF"/>
    <property type="match status" value="1"/>
</dbReference>
<dbReference type="GO" id="GO:0016987">
    <property type="term" value="F:sigma factor activity"/>
    <property type="evidence" value="ECO:0007669"/>
    <property type="project" value="UniProtKB-KW"/>
</dbReference>
<dbReference type="InterPro" id="IPR013325">
    <property type="entry name" value="RNA_pol_sigma_r2"/>
</dbReference>